<gene>
    <name evidence="3" type="ORF">MBM_07675</name>
</gene>
<feature type="domain" description="C2H2-type" evidence="2">
    <location>
        <begin position="426"/>
        <end position="452"/>
    </location>
</feature>
<dbReference type="Proteomes" id="UP000006753">
    <property type="component" value="Unassembled WGS sequence"/>
</dbReference>
<keyword evidence="4" id="KW-1185">Reference proteome</keyword>
<dbReference type="Pfam" id="PF26177">
    <property type="entry name" value="zf_C2H2_17_1st"/>
    <property type="match status" value="1"/>
</dbReference>
<feature type="domain" description="C2H2-type" evidence="2">
    <location>
        <begin position="462"/>
        <end position="492"/>
    </location>
</feature>
<dbReference type="Gene3D" id="3.30.160.60">
    <property type="entry name" value="Classic Zinc Finger"/>
    <property type="match status" value="1"/>
</dbReference>
<dbReference type="SMART" id="SM00355">
    <property type="entry name" value="ZnF_C2H2"/>
    <property type="match status" value="2"/>
</dbReference>
<dbReference type="EMBL" id="JH921447">
    <property type="protein sequence ID" value="EKD13998.1"/>
    <property type="molecule type" value="Genomic_DNA"/>
</dbReference>
<dbReference type="KEGG" id="mbe:MBM_07675"/>
<feature type="compositionally biased region" description="Polar residues" evidence="1">
    <location>
        <begin position="56"/>
        <end position="66"/>
    </location>
</feature>
<feature type="region of interest" description="Disordered" evidence="1">
    <location>
        <begin position="488"/>
        <end position="546"/>
    </location>
</feature>
<dbReference type="InParanoid" id="K1WZD5"/>
<feature type="region of interest" description="Disordered" evidence="1">
    <location>
        <begin position="1"/>
        <end position="136"/>
    </location>
</feature>
<dbReference type="HOGENOM" id="CLU_024747_0_0_1"/>
<sequence>MSNSGFTIPHEPNFAFQGPPGFSLNRTEPIEGNNSGPFWHGEGQQYLHDESVAPQGPTQNGFSDALNSFHDPQETRSVPYNPRGSFSGSVMSPWQNGLSTPMDSVSMSRQASQDSVGAQSQRTTNSFDQSRSTRMYPNVTQMSYHMSSAGSDATGRSNSPASSAMYTPTLQQMETQVFDNFQYQGEDFAGSHPLFHGGTTASSVAAHPIMAFAAGPPNNMFSPVAGESFIPAGATASQDPVARDSEMYQAGTVIESPILWDNGTDFLESQRSSPILFEEAWALPAPQLATSATGSPFTPSVEGTSPRYVQDTPDLVDLPPYAATGDRVIRKPIGPRPSKVASDLAARPQRLPGTAETADESLKMVSSNVEVDNTPRDHHLYHNVTPQADGLYHCPWEKDPTSNCQHKPEKLKCNYDKFVDSHLKPYKCKVVACKDLQFSSTACLLRHEREAHAMHGHGDKPFACTYEGCERGVPGNGFPRHWNLRDHMKRVHGDPGQPQTKSNASASPPPSGSTKSKKRKAGDEQSNLDKAPKRVATPPIVARKPQEPSLMERYQEKHQMLQGLVNQLKDPRHNDNLSLLRNAMECIKVMGRTTQMINPGPGMQQNFKHESS</sequence>
<dbReference type="eggNOG" id="ENOG502SNG2">
    <property type="taxonomic scope" value="Eukaryota"/>
</dbReference>
<evidence type="ECO:0000313" key="4">
    <source>
        <dbReference type="Proteomes" id="UP000006753"/>
    </source>
</evidence>
<dbReference type="OrthoDB" id="5062908at2759"/>
<dbReference type="InterPro" id="IPR059095">
    <property type="entry name" value="Znf_C2H2_17_2nd"/>
</dbReference>
<evidence type="ECO:0000256" key="1">
    <source>
        <dbReference type="SAM" id="MobiDB-lite"/>
    </source>
</evidence>
<dbReference type="InterPro" id="IPR013087">
    <property type="entry name" value="Znf_C2H2_type"/>
</dbReference>
<feature type="compositionally biased region" description="Polar residues" evidence="1">
    <location>
        <begin position="84"/>
        <end position="136"/>
    </location>
</feature>
<organism evidence="3 4">
    <name type="scientific">Marssonina brunnea f. sp. multigermtubi (strain MB_m1)</name>
    <name type="common">Marssonina leaf spot fungus</name>
    <dbReference type="NCBI Taxonomy" id="1072389"/>
    <lineage>
        <taxon>Eukaryota</taxon>
        <taxon>Fungi</taxon>
        <taxon>Dikarya</taxon>
        <taxon>Ascomycota</taxon>
        <taxon>Pezizomycotina</taxon>
        <taxon>Leotiomycetes</taxon>
        <taxon>Helotiales</taxon>
        <taxon>Drepanopezizaceae</taxon>
        <taxon>Drepanopeziza</taxon>
    </lineage>
</organism>
<protein>
    <submittedName>
        <fullName evidence="3">C2H2 transcription factor</fullName>
    </submittedName>
</protein>
<feature type="region of interest" description="Disordered" evidence="1">
    <location>
        <begin position="328"/>
        <end position="357"/>
    </location>
</feature>
<name>K1WZD5_MARBU</name>
<dbReference type="Pfam" id="PF26176">
    <property type="entry name" value="zf_C2H2_17_2"/>
    <property type="match status" value="1"/>
</dbReference>
<dbReference type="AlphaFoldDB" id="K1WZD5"/>
<reference evidence="3 4" key="1">
    <citation type="journal article" date="2012" name="BMC Genomics">
        <title>Sequencing the genome of Marssonina brunnea reveals fungus-poplar co-evolution.</title>
        <authorList>
            <person name="Zhu S."/>
            <person name="Cao Y.-Z."/>
            <person name="Jiang C."/>
            <person name="Tan B.-Y."/>
            <person name="Wang Z."/>
            <person name="Feng S."/>
            <person name="Zhang L."/>
            <person name="Su X.-H."/>
            <person name="Brejova B."/>
            <person name="Vinar T."/>
            <person name="Xu M."/>
            <person name="Wang M.-X."/>
            <person name="Zhang S.-G."/>
            <person name="Huang M.-R."/>
            <person name="Wu R."/>
            <person name="Zhou Y."/>
        </authorList>
    </citation>
    <scope>NUCLEOTIDE SEQUENCE [LARGE SCALE GENOMIC DNA]</scope>
    <source>
        <strain evidence="3 4">MB_m1</strain>
    </source>
</reference>
<evidence type="ECO:0000313" key="3">
    <source>
        <dbReference type="EMBL" id="EKD13998.1"/>
    </source>
</evidence>
<dbReference type="OMA" id="HHLYHNV"/>
<dbReference type="InterPro" id="IPR059009">
    <property type="entry name" value="Znf_C2H2_17_1st"/>
</dbReference>
<accession>K1WZD5</accession>
<evidence type="ECO:0000259" key="2">
    <source>
        <dbReference type="SMART" id="SM00355"/>
    </source>
</evidence>
<proteinExistence type="predicted"/>